<dbReference type="RefSeq" id="WP_117227905.1">
    <property type="nucleotide sequence ID" value="NZ_CP061725.1"/>
</dbReference>
<name>A0A372G0S5_9ACTN</name>
<proteinExistence type="predicted"/>
<keyword evidence="3" id="KW-1185">Reference proteome</keyword>
<evidence type="ECO:0000256" key="1">
    <source>
        <dbReference type="SAM" id="MobiDB-lite"/>
    </source>
</evidence>
<evidence type="ECO:0000313" key="2">
    <source>
        <dbReference type="EMBL" id="RFS46642.1"/>
    </source>
</evidence>
<accession>A0A372G0S5</accession>
<dbReference type="AlphaFoldDB" id="A0A372G0S5"/>
<dbReference type="Proteomes" id="UP000262621">
    <property type="component" value="Unassembled WGS sequence"/>
</dbReference>
<protein>
    <submittedName>
        <fullName evidence="2">Uncharacterized protein</fullName>
    </submittedName>
</protein>
<reference evidence="2 3" key="1">
    <citation type="submission" date="2018-08" db="EMBL/GenBank/DDBJ databases">
        <title>Verrucosispora craniellae sp. nov., isolated from a marine sponge in the South China Sea.</title>
        <authorList>
            <person name="Li L."/>
            <person name="Lin H.W."/>
        </authorList>
    </citation>
    <scope>NUCLEOTIDE SEQUENCE [LARGE SCALE GENOMIC DNA]</scope>
    <source>
        <strain evidence="2 3">LHW63014</strain>
    </source>
</reference>
<gene>
    <name evidence="2" type="ORF">D0Q02_11080</name>
</gene>
<dbReference type="EMBL" id="QVFU01000008">
    <property type="protein sequence ID" value="RFS46642.1"/>
    <property type="molecule type" value="Genomic_DNA"/>
</dbReference>
<evidence type="ECO:0000313" key="3">
    <source>
        <dbReference type="Proteomes" id="UP000262621"/>
    </source>
</evidence>
<organism evidence="2 3">
    <name type="scientific">Micromonospora craniellae</name>
    <dbReference type="NCBI Taxonomy" id="2294034"/>
    <lineage>
        <taxon>Bacteria</taxon>
        <taxon>Bacillati</taxon>
        <taxon>Actinomycetota</taxon>
        <taxon>Actinomycetes</taxon>
        <taxon>Micromonosporales</taxon>
        <taxon>Micromonosporaceae</taxon>
        <taxon>Micromonospora</taxon>
    </lineage>
</organism>
<feature type="region of interest" description="Disordered" evidence="1">
    <location>
        <begin position="136"/>
        <end position="176"/>
    </location>
</feature>
<comment type="caution">
    <text evidence="2">The sequence shown here is derived from an EMBL/GenBank/DDBJ whole genome shotgun (WGS) entry which is preliminary data.</text>
</comment>
<sequence>MAVDAERLAASLAVRLDAVTFTDLTVDQVTARLIDEVVHWAGEQGWRVYRRAPSVVPLPPPMSDRQSVLDVACARPDGPPVVVEVDHGTRRRTWDKLLAEADAGRVPLWVRWGAGRFAAPPPPILMVTCEVSGRTDPAGGRLHSRLPRTDMPPPAHSAARVGEASPVELPLPPPGS</sequence>
<dbReference type="OrthoDB" id="4206639at2"/>